<protein>
    <recommendedName>
        <fullName evidence="9">Na(+)/H(+) antiporter subunit C</fullName>
    </recommendedName>
</protein>
<reference evidence="8" key="1">
    <citation type="journal article" date="2020" name="mSystems">
        <title>Genome- and Community-Level Interaction Insights into Carbon Utilization and Element Cycling Functions of Hydrothermarchaeota in Hydrothermal Sediment.</title>
        <authorList>
            <person name="Zhou Z."/>
            <person name="Liu Y."/>
            <person name="Xu W."/>
            <person name="Pan J."/>
            <person name="Luo Z.H."/>
            <person name="Li M."/>
        </authorList>
    </citation>
    <scope>NUCLEOTIDE SEQUENCE [LARGE SCALE GENOMIC DNA]</scope>
    <source>
        <strain evidence="8">SpSt-289</strain>
    </source>
</reference>
<dbReference type="AlphaFoldDB" id="A0A7C1FJ42"/>
<evidence type="ECO:0000256" key="6">
    <source>
        <dbReference type="ARBA" id="ARBA00023136"/>
    </source>
</evidence>
<organism evidence="8">
    <name type="scientific">Caldilinea aerophila</name>
    <dbReference type="NCBI Taxonomy" id="133453"/>
    <lineage>
        <taxon>Bacteria</taxon>
        <taxon>Bacillati</taxon>
        <taxon>Chloroflexota</taxon>
        <taxon>Caldilineae</taxon>
        <taxon>Caldilineales</taxon>
        <taxon>Caldilineaceae</taxon>
        <taxon>Caldilinea</taxon>
    </lineage>
</organism>
<dbReference type="InterPro" id="IPR050601">
    <property type="entry name" value="CPA3_antiporter_subunitC"/>
</dbReference>
<evidence type="ECO:0000256" key="5">
    <source>
        <dbReference type="ARBA" id="ARBA00022989"/>
    </source>
</evidence>
<keyword evidence="3" id="KW-1003">Cell membrane</keyword>
<comment type="caution">
    <text evidence="8">The sequence shown here is derived from an EMBL/GenBank/DDBJ whole genome shotgun (WGS) entry which is preliminary data.</text>
</comment>
<keyword evidence="5 7" id="KW-1133">Transmembrane helix</keyword>
<dbReference type="Pfam" id="PF00420">
    <property type="entry name" value="Oxidored_q2"/>
    <property type="match status" value="1"/>
</dbReference>
<keyword evidence="6 7" id="KW-0472">Membrane</keyword>
<evidence type="ECO:0000256" key="1">
    <source>
        <dbReference type="ARBA" id="ARBA00004651"/>
    </source>
</evidence>
<dbReference type="PANTHER" id="PTHR34583">
    <property type="entry name" value="ANTIPORTER SUBUNIT MNHC2-RELATED"/>
    <property type="match status" value="1"/>
</dbReference>
<evidence type="ECO:0000256" key="3">
    <source>
        <dbReference type="ARBA" id="ARBA00022475"/>
    </source>
</evidence>
<keyword evidence="4 7" id="KW-0812">Transmembrane</keyword>
<proteinExistence type="inferred from homology"/>
<comment type="similarity">
    <text evidence="2">Belongs to the CPA3 antiporters (TC 2.A.63) subunit C family.</text>
</comment>
<accession>A0A7C1FJ42</accession>
<dbReference type="EMBL" id="DSMG01000102">
    <property type="protein sequence ID" value="HDX31914.1"/>
    <property type="molecule type" value="Genomic_DNA"/>
</dbReference>
<evidence type="ECO:0000256" key="2">
    <source>
        <dbReference type="ARBA" id="ARBA00010388"/>
    </source>
</evidence>
<evidence type="ECO:0000256" key="7">
    <source>
        <dbReference type="SAM" id="Phobius"/>
    </source>
</evidence>
<comment type="subcellular location">
    <subcellularLocation>
        <location evidence="1">Cell membrane</location>
        <topology evidence="1">Multi-pass membrane protein</topology>
    </subcellularLocation>
</comment>
<gene>
    <name evidence="8" type="ORF">ENQ20_10550</name>
</gene>
<dbReference type="GO" id="GO:0005886">
    <property type="term" value="C:plasma membrane"/>
    <property type="evidence" value="ECO:0007669"/>
    <property type="project" value="UniProtKB-SubCell"/>
</dbReference>
<feature type="transmembrane region" description="Helical" evidence="7">
    <location>
        <begin position="29"/>
        <end position="50"/>
    </location>
</feature>
<feature type="transmembrane region" description="Helical" evidence="7">
    <location>
        <begin position="83"/>
        <end position="104"/>
    </location>
</feature>
<name>A0A7C1FJ42_9CHLR</name>
<dbReference type="Gene3D" id="1.10.287.3510">
    <property type="match status" value="1"/>
</dbReference>
<evidence type="ECO:0000256" key="4">
    <source>
        <dbReference type="ARBA" id="ARBA00022692"/>
    </source>
</evidence>
<feature type="transmembrane region" description="Helical" evidence="7">
    <location>
        <begin position="6"/>
        <end position="22"/>
    </location>
</feature>
<sequence length="168" mass="17958">MTAVMLALLVGVLFACGAYLVLQRGQIKLILGLGLFTHAVNLALFGAGVLTRGAPPIVPEEVEGVPQGADALFANYADPLPQALILTAIVISFGVTAFIVALVYRRDALTGSDLAPGELATVVNTADPFAEFTLRMKLPDAADDYDILQYELDEVYDHPEAEREVARE</sequence>
<evidence type="ECO:0008006" key="9">
    <source>
        <dbReference type="Google" id="ProtNLM"/>
    </source>
</evidence>
<dbReference type="InterPro" id="IPR039428">
    <property type="entry name" value="NUOK/Mnh_C1-like"/>
</dbReference>
<dbReference type="PANTHER" id="PTHR34583:SF2">
    <property type="entry name" value="ANTIPORTER SUBUNIT MNHC2-RELATED"/>
    <property type="match status" value="1"/>
</dbReference>
<evidence type="ECO:0000313" key="8">
    <source>
        <dbReference type="EMBL" id="HDX31914.1"/>
    </source>
</evidence>